<evidence type="ECO:0000259" key="5">
    <source>
        <dbReference type="Pfam" id="PF00501"/>
    </source>
</evidence>
<organism evidence="8 9">
    <name type="scientific">Rhodococcus rhodnii</name>
    <dbReference type="NCBI Taxonomy" id="38312"/>
    <lineage>
        <taxon>Bacteria</taxon>
        <taxon>Bacillati</taxon>
        <taxon>Actinomycetota</taxon>
        <taxon>Actinomycetes</taxon>
        <taxon>Mycobacteriales</taxon>
        <taxon>Nocardiaceae</taxon>
        <taxon>Rhodococcus</taxon>
    </lineage>
</organism>
<accession>A0A6P2CC99</accession>
<evidence type="ECO:0000256" key="3">
    <source>
        <dbReference type="ARBA" id="ARBA00022741"/>
    </source>
</evidence>
<dbReference type="SUPFAM" id="SSF56801">
    <property type="entry name" value="Acetyl-CoA synthetase-like"/>
    <property type="match status" value="1"/>
</dbReference>
<dbReference type="EC" id="6.2.1.16" evidence="8"/>
<dbReference type="GO" id="GO:0030729">
    <property type="term" value="F:acetoacetate-CoA ligase activity"/>
    <property type="evidence" value="ECO:0007669"/>
    <property type="project" value="UniProtKB-EC"/>
</dbReference>
<evidence type="ECO:0000259" key="6">
    <source>
        <dbReference type="Pfam" id="PF13193"/>
    </source>
</evidence>
<evidence type="ECO:0000256" key="1">
    <source>
        <dbReference type="ARBA" id="ARBA00006432"/>
    </source>
</evidence>
<dbReference type="Gene3D" id="3.40.50.12780">
    <property type="entry name" value="N-terminal domain of ligase-like"/>
    <property type="match status" value="1"/>
</dbReference>
<dbReference type="PANTHER" id="PTHR42921:SF1">
    <property type="entry name" value="ACETOACETYL-COA SYNTHETASE"/>
    <property type="match status" value="1"/>
</dbReference>
<reference evidence="8 9" key="1">
    <citation type="submission" date="2018-07" db="EMBL/GenBank/DDBJ databases">
        <title>Genome sequence of Rhodococcus rhodnii ATCC 35071 from Rhodnius prolixus.</title>
        <authorList>
            <person name="Patel V."/>
            <person name="Vogel K.J."/>
        </authorList>
    </citation>
    <scope>NUCLEOTIDE SEQUENCE [LARGE SCALE GENOMIC DNA]</scope>
    <source>
        <strain evidence="8 9">ATCC 35071</strain>
    </source>
</reference>
<feature type="domain" description="AMP-binding enzyme C-terminal" evidence="6">
    <location>
        <begin position="547"/>
        <end position="622"/>
    </location>
</feature>
<dbReference type="Gene3D" id="3.30.300.30">
    <property type="match status" value="1"/>
</dbReference>
<keyword evidence="2 8" id="KW-0436">Ligase</keyword>
<dbReference type="InterPro" id="IPR045851">
    <property type="entry name" value="AMP-bd_C_sf"/>
</dbReference>
<feature type="domain" description="Acetyl-coenzyme A synthetase N-terminal" evidence="7">
    <location>
        <begin position="43"/>
        <end position="98"/>
    </location>
</feature>
<dbReference type="InterPro" id="IPR020845">
    <property type="entry name" value="AMP-binding_CS"/>
</dbReference>
<feature type="domain" description="AMP-dependent synthetase/ligase" evidence="5">
    <location>
        <begin position="102"/>
        <end position="480"/>
    </location>
</feature>
<dbReference type="EMBL" id="QRCM01000001">
    <property type="protein sequence ID" value="TXG90384.1"/>
    <property type="molecule type" value="Genomic_DNA"/>
</dbReference>
<dbReference type="Pfam" id="PF13193">
    <property type="entry name" value="AMP-binding_C"/>
    <property type="match status" value="1"/>
</dbReference>
<dbReference type="Pfam" id="PF16177">
    <property type="entry name" value="ACAS_N"/>
    <property type="match status" value="1"/>
</dbReference>
<dbReference type="RefSeq" id="WP_010838347.1">
    <property type="nucleotide sequence ID" value="NZ_QRCM01000001.1"/>
</dbReference>
<dbReference type="GO" id="GO:0005524">
    <property type="term" value="F:ATP binding"/>
    <property type="evidence" value="ECO:0007669"/>
    <property type="project" value="UniProtKB-KW"/>
</dbReference>
<dbReference type="GO" id="GO:0006629">
    <property type="term" value="P:lipid metabolic process"/>
    <property type="evidence" value="ECO:0007669"/>
    <property type="project" value="InterPro"/>
</dbReference>
<dbReference type="PROSITE" id="PS00455">
    <property type="entry name" value="AMP_BINDING"/>
    <property type="match status" value="1"/>
</dbReference>
<name>A0A6P2CC99_9NOCA</name>
<gene>
    <name evidence="8" type="ORF">DW322_09310</name>
</gene>
<comment type="caution">
    <text evidence="8">The sequence shown here is derived from an EMBL/GenBank/DDBJ whole genome shotgun (WGS) entry which is preliminary data.</text>
</comment>
<evidence type="ECO:0000313" key="9">
    <source>
        <dbReference type="Proteomes" id="UP000471120"/>
    </source>
</evidence>
<dbReference type="InterPro" id="IPR005914">
    <property type="entry name" value="Acac_CoA_synth"/>
</dbReference>
<evidence type="ECO:0000256" key="4">
    <source>
        <dbReference type="ARBA" id="ARBA00022840"/>
    </source>
</evidence>
<dbReference type="InterPro" id="IPR032387">
    <property type="entry name" value="ACAS_N"/>
</dbReference>
<dbReference type="NCBIfam" id="TIGR01217">
    <property type="entry name" value="ac_ac_CoA_syn"/>
    <property type="match status" value="1"/>
</dbReference>
<proteinExistence type="inferred from homology"/>
<dbReference type="InterPro" id="IPR042099">
    <property type="entry name" value="ANL_N_sf"/>
</dbReference>
<evidence type="ECO:0000256" key="2">
    <source>
        <dbReference type="ARBA" id="ARBA00022598"/>
    </source>
</evidence>
<protein>
    <submittedName>
        <fullName evidence="8">Acetoacetate--CoA ligase</fullName>
        <ecNumber evidence="8">6.2.1.16</ecNumber>
    </submittedName>
</protein>
<dbReference type="AlphaFoldDB" id="A0A6P2CC99"/>
<comment type="similarity">
    <text evidence="1">Belongs to the ATP-dependent AMP-binding enzyme family.</text>
</comment>
<evidence type="ECO:0000313" key="8">
    <source>
        <dbReference type="EMBL" id="TXG90384.1"/>
    </source>
</evidence>
<keyword evidence="4" id="KW-0067">ATP-binding</keyword>
<keyword evidence="3" id="KW-0547">Nucleotide-binding</keyword>
<dbReference type="InterPro" id="IPR025110">
    <property type="entry name" value="AMP-bd_C"/>
</dbReference>
<evidence type="ECO:0000259" key="7">
    <source>
        <dbReference type="Pfam" id="PF16177"/>
    </source>
</evidence>
<dbReference type="PANTHER" id="PTHR42921">
    <property type="entry name" value="ACETOACETYL-COA SYNTHETASE"/>
    <property type="match status" value="1"/>
</dbReference>
<sequence length="670" mass="71444">MTAEPELLWTPPAGGTPAVERFAAAAAERFGAPTSTSEPAHDYAALWRWSVENPASFWGLLAQWCGIRLHGEHSVVLTDDDMPHTRWFPGATINYVEQVFAGRDLDAVALVAAHEDAADVHLTWRELQGRVASLAAVLRERGVRAGDRVAGYLPNGPEAVVAFLAAASLGAVWAACGQDYSAPAALDRLGQLRPVALVAADGYRYAGRWHDRTAEVGALRDGLTGVHTVVLAGHTGDDPDRVDKDVLDWTAATSRDEPLDPVLVPFDHPLWVLFSSGTTGKPKGIVHGHGGVVLEHVKALALHCDLGEGDVLLWYTSPSWMMWNFQVAGLLVGATIVTYDGSPFHPGRGGLWSLAGRTGATLLGTSPGYVLACIKDEVDPAECIAAAGGDPAVLRTVGITGATLPASSARWLQHAIGERAQIASISGGTDVVSAFVGAVPTVPVWAGEISAPYLGVALDAFDPHGTPVRGEVGELVIRAPMPSMPVCFWDDSDGTRYRDAYFGAYPGVWRHGDWITITDRGSIEMHGRSDATLNRGGIRMGSADIYQVVESIPEIAEALVLGVEGDDGAYWMPLFVVLAPGAEYTDALGETVAQAIRSELSPRHVPDEIVVAPGIPHTRTGKKLEVPLKRLLQGADPAAVVDRTAIDDGALLDWFVDRYREVTTPSRDDR</sequence>
<dbReference type="InterPro" id="IPR000873">
    <property type="entry name" value="AMP-dep_synth/lig_dom"/>
</dbReference>
<dbReference type="NCBIfam" id="NF002937">
    <property type="entry name" value="PRK03584.1"/>
    <property type="match status" value="1"/>
</dbReference>
<dbReference type="Pfam" id="PF00501">
    <property type="entry name" value="AMP-binding"/>
    <property type="match status" value="1"/>
</dbReference>
<dbReference type="Proteomes" id="UP000471120">
    <property type="component" value="Unassembled WGS sequence"/>
</dbReference>